<accession>A0ABN9QRR7</accession>
<keyword evidence="2" id="KW-1185">Reference proteome</keyword>
<feature type="non-terminal residue" evidence="1">
    <location>
        <position position="1"/>
    </location>
</feature>
<evidence type="ECO:0000313" key="2">
    <source>
        <dbReference type="Proteomes" id="UP001189429"/>
    </source>
</evidence>
<name>A0ABN9QRR7_9DINO</name>
<feature type="non-terminal residue" evidence="1">
    <location>
        <position position="247"/>
    </location>
</feature>
<comment type="caution">
    <text evidence="1">The sequence shown here is derived from an EMBL/GenBank/DDBJ whole genome shotgun (WGS) entry which is preliminary data.</text>
</comment>
<evidence type="ECO:0000313" key="1">
    <source>
        <dbReference type="EMBL" id="CAK0808242.1"/>
    </source>
</evidence>
<organism evidence="1 2">
    <name type="scientific">Prorocentrum cordatum</name>
    <dbReference type="NCBI Taxonomy" id="2364126"/>
    <lineage>
        <taxon>Eukaryota</taxon>
        <taxon>Sar</taxon>
        <taxon>Alveolata</taxon>
        <taxon>Dinophyceae</taxon>
        <taxon>Prorocentrales</taxon>
        <taxon>Prorocentraceae</taxon>
        <taxon>Prorocentrum</taxon>
    </lineage>
</organism>
<reference evidence="1" key="1">
    <citation type="submission" date="2023-10" db="EMBL/GenBank/DDBJ databases">
        <authorList>
            <person name="Chen Y."/>
            <person name="Shah S."/>
            <person name="Dougan E. K."/>
            <person name="Thang M."/>
            <person name="Chan C."/>
        </authorList>
    </citation>
    <scope>NUCLEOTIDE SEQUENCE [LARGE SCALE GENOMIC DNA]</scope>
</reference>
<gene>
    <name evidence="1" type="ORF">PCOR1329_LOCUS13897</name>
</gene>
<dbReference type="Proteomes" id="UP001189429">
    <property type="component" value="Unassembled WGS sequence"/>
</dbReference>
<sequence>KWGAKSFDAPMAFLRTPIREQVFLEPPAEHRQHCIENFGGNPGDVVWKLNCTNCEPNEDTVDFDARCSKINIDELNMRRSVSEPSIYVSEDAKITAARHVDDGMAIGEGPDPDEFVEALGEHFLLQFTPEMTRGFSVRVAPKTIDSSLDHTGAQHAKAVATPGLKPEVKKDGEELLSDDEARYDLQLAAKKISRGMSQPTAGDALRLERAARYFGGAREFANLIAPEVTDNIVARVRVDSDWAGDKI</sequence>
<protein>
    <submittedName>
        <fullName evidence="1">Uncharacterized protein</fullName>
    </submittedName>
</protein>
<dbReference type="EMBL" id="CAUYUJ010004124">
    <property type="protein sequence ID" value="CAK0808242.1"/>
    <property type="molecule type" value="Genomic_DNA"/>
</dbReference>
<proteinExistence type="predicted"/>